<dbReference type="AlphaFoldDB" id="A0A084SH67"/>
<reference evidence="2 3" key="1">
    <citation type="submission" date="2014-07" db="EMBL/GenBank/DDBJ databases">
        <title>Draft Genome Sequence of Gephyronic Acid Producer, Cystobacter violaceus Strain Cb vi76.</title>
        <authorList>
            <person name="Stevens D.C."/>
            <person name="Young J."/>
            <person name="Carmichael R."/>
            <person name="Tan J."/>
            <person name="Taylor R.E."/>
        </authorList>
    </citation>
    <scope>NUCLEOTIDE SEQUENCE [LARGE SCALE GENOMIC DNA]</scope>
    <source>
        <strain evidence="2 3">Cb vi76</strain>
    </source>
</reference>
<evidence type="ECO:0000313" key="2">
    <source>
        <dbReference type="EMBL" id="KFA87802.1"/>
    </source>
</evidence>
<organism evidence="2 3">
    <name type="scientific">Archangium violaceum Cb vi76</name>
    <dbReference type="NCBI Taxonomy" id="1406225"/>
    <lineage>
        <taxon>Bacteria</taxon>
        <taxon>Pseudomonadati</taxon>
        <taxon>Myxococcota</taxon>
        <taxon>Myxococcia</taxon>
        <taxon>Myxococcales</taxon>
        <taxon>Cystobacterineae</taxon>
        <taxon>Archangiaceae</taxon>
        <taxon>Archangium</taxon>
    </lineage>
</organism>
<sequence length="194" mass="20817">MRTSFILIATAGALIACKGESTAGAGDCATSPASQGSPAGLTSFEQGLVGPLLSDVREGVQPYNEQSIGICKGQGRDCEEFLGASAEELPPGEYMMRAELKVPRVGEKGTWRVKFEAQCTTTRKTERGETTSTSTTSKEYDVQYAGTERGSRLSPLYTIRSPDPSGEKHCNYKVTSLHPDKPTEWTGSWSVPQG</sequence>
<feature type="region of interest" description="Disordered" evidence="1">
    <location>
        <begin position="175"/>
        <end position="194"/>
    </location>
</feature>
<comment type="caution">
    <text evidence="2">The sequence shown here is derived from an EMBL/GenBank/DDBJ whole genome shotgun (WGS) entry which is preliminary data.</text>
</comment>
<protein>
    <recommendedName>
        <fullName evidence="4">Lipoprotein</fullName>
    </recommendedName>
</protein>
<dbReference type="EMBL" id="JPMI01000329">
    <property type="protein sequence ID" value="KFA87802.1"/>
    <property type="molecule type" value="Genomic_DNA"/>
</dbReference>
<name>A0A084SH67_9BACT</name>
<evidence type="ECO:0000256" key="1">
    <source>
        <dbReference type="SAM" id="MobiDB-lite"/>
    </source>
</evidence>
<evidence type="ECO:0008006" key="4">
    <source>
        <dbReference type="Google" id="ProtNLM"/>
    </source>
</evidence>
<feature type="region of interest" description="Disordered" evidence="1">
    <location>
        <begin position="122"/>
        <end position="170"/>
    </location>
</feature>
<feature type="compositionally biased region" description="Polar residues" evidence="1">
    <location>
        <begin position="185"/>
        <end position="194"/>
    </location>
</feature>
<gene>
    <name evidence="2" type="ORF">Q664_45295</name>
</gene>
<dbReference type="PROSITE" id="PS51257">
    <property type="entry name" value="PROKAR_LIPOPROTEIN"/>
    <property type="match status" value="1"/>
</dbReference>
<dbReference type="RefSeq" id="WP_043410925.1">
    <property type="nucleotide sequence ID" value="NZ_JPMI01000329.1"/>
</dbReference>
<evidence type="ECO:0000313" key="3">
    <source>
        <dbReference type="Proteomes" id="UP000028547"/>
    </source>
</evidence>
<accession>A0A084SH67</accession>
<dbReference type="Proteomes" id="UP000028547">
    <property type="component" value="Unassembled WGS sequence"/>
</dbReference>
<proteinExistence type="predicted"/>